<reference evidence="2 3" key="2">
    <citation type="journal article" date="2013" name="Genome Biol. Evol.">
        <title>Genome sequencing of Giardia lamblia genotypes A2 and B isolates (DH and GS) and comparative analysis with the genomes of genotypes A1 and E (WB and Pig).</title>
        <authorList>
            <person name="Adam R.D."/>
            <person name="Dahlstrom E.W."/>
            <person name="Martens C.A."/>
            <person name="Bruno D.P."/>
            <person name="Barbian K.D."/>
            <person name="Ricklefs S.M."/>
            <person name="Hernandez M.M."/>
            <person name="Narla N.P."/>
            <person name="Patel R.B."/>
            <person name="Porcella S.F."/>
            <person name="Nash T.E."/>
        </authorList>
    </citation>
    <scope>NUCLEOTIDE SEQUENCE [LARGE SCALE GENOMIC DNA]</scope>
    <source>
        <strain evidence="2 3">DH</strain>
    </source>
</reference>
<feature type="compositionally biased region" description="Polar residues" evidence="1">
    <location>
        <begin position="592"/>
        <end position="603"/>
    </location>
</feature>
<organism evidence="2 3">
    <name type="scientific">Giardia intestinalis</name>
    <name type="common">Giardia lamblia</name>
    <dbReference type="NCBI Taxonomy" id="5741"/>
    <lineage>
        <taxon>Eukaryota</taxon>
        <taxon>Metamonada</taxon>
        <taxon>Diplomonadida</taxon>
        <taxon>Hexamitidae</taxon>
        <taxon>Giardiinae</taxon>
        <taxon>Giardia</taxon>
    </lineage>
</organism>
<evidence type="ECO:0000313" key="2">
    <source>
        <dbReference type="EMBL" id="ESU39491.1"/>
    </source>
</evidence>
<feature type="non-terminal residue" evidence="2">
    <location>
        <position position="1"/>
    </location>
</feature>
<evidence type="ECO:0000313" key="3">
    <source>
        <dbReference type="Proteomes" id="UP000018320"/>
    </source>
</evidence>
<sequence length="666" mass="71588">VMRGEGFALAARGPDSRFRELLSGSGRPGFTSVTQPLAQQMQRKVDLFDWRGRRQPYSKLLTTQPKGAGNTSDLGSKSEHNPGVVHSLAASKASGSNSAIGGLGVHLTTDQHYQEKLHTELPLNTFLLSTIDHDLPSTLPFNDLDKMQLPQLSSCPHNDYLNSLTRTQDTTKYDFCNPELYDDPFGDPIPSSDAHQITRVTPAKYTDNIPRIQRSLSIKQDSAGNLPGLHDPMARSMDFNSLAGKTRHRLGIGATPMSIPSSISLVNLLNAKGEAASKHVSSKLLNKEQKHAGTTPRSTVFKNSLAQSQLSIDSDSRDSEVYPICETSNLVCLKGIDSDLSSIQEKGSPQPLSHTVTALTSAEKLLSPGTPHALHSASDKRSSKAALASSDALSTAPPAVVSSGEVSPINNSNAKRLPIALESSYPANSVPNPTKHTFKSLNPVQTSQYSYLHGRSTTFKNTYTAVLSVGPLEDSRMVMFRTKRSQQSPVIRACDTKDDPLLHHAHANAHVHGDPDPDLETHPLEPHNYPRKAPKTTHELLTGRGTLSIIAKEDGAAPFGQDIRPSEKLRSVSSKVSSDTLPIIVPLDKGASTRSASGVSSGTDKGLAGKNPHLSKRVLTGPQKKVVAPTVVPKDTASKHRDPSQQILVAVHAADVIHSPPTLQPT</sequence>
<dbReference type="VEuPathDB" id="GiardiaDB:QR46_1313"/>
<protein>
    <submittedName>
        <fullName evidence="2">Uncharacterized protein</fullName>
    </submittedName>
</protein>
<feature type="region of interest" description="Disordered" evidence="1">
    <location>
        <begin position="280"/>
        <end position="300"/>
    </location>
</feature>
<dbReference type="VEuPathDB" id="GiardiaDB:GL50581_4052"/>
<reference evidence="3" key="1">
    <citation type="submission" date="2012-02" db="EMBL/GenBank/DDBJ databases">
        <title>Genome sequencing of Giardia lamblia Genotypes A2 and B isolates (DH and GS) and comparative analysis with the genomes of Genotypes A1 and E (WB and Pig).</title>
        <authorList>
            <person name="Adam R."/>
            <person name="Dahlstrom E."/>
            <person name="Martens C."/>
            <person name="Bruno D."/>
            <person name="Barbian K."/>
            <person name="Porcella S.F."/>
            <person name="Nash T."/>
        </authorList>
    </citation>
    <scope>NUCLEOTIDE SEQUENCE</scope>
    <source>
        <strain evidence="3">DH</strain>
    </source>
</reference>
<name>V6TL67_GIAIN</name>
<dbReference type="EMBL" id="AHGT01000002">
    <property type="protein sequence ID" value="ESU39491.1"/>
    <property type="molecule type" value="Genomic_DNA"/>
</dbReference>
<dbReference type="VEuPathDB" id="GiardiaDB:GL50803_0040863"/>
<dbReference type="VEuPathDB" id="GiardiaDB:DHA2_151096"/>
<dbReference type="AlphaFoldDB" id="V6TL67"/>
<proteinExistence type="predicted"/>
<evidence type="ECO:0000256" key="1">
    <source>
        <dbReference type="SAM" id="MobiDB-lite"/>
    </source>
</evidence>
<feature type="region of interest" description="Disordered" evidence="1">
    <location>
        <begin position="58"/>
        <end position="82"/>
    </location>
</feature>
<feature type="compositionally biased region" description="Polar residues" evidence="1">
    <location>
        <begin position="60"/>
        <end position="75"/>
    </location>
</feature>
<dbReference type="Proteomes" id="UP000018320">
    <property type="component" value="Unassembled WGS sequence"/>
</dbReference>
<feature type="region of interest" description="Disordered" evidence="1">
    <location>
        <begin position="590"/>
        <end position="644"/>
    </location>
</feature>
<gene>
    <name evidence="2" type="ORF">DHA2_151096</name>
</gene>
<accession>V6TL67</accession>
<comment type="caution">
    <text evidence="2">The sequence shown here is derived from an EMBL/GenBank/DDBJ whole genome shotgun (WGS) entry which is preliminary data.</text>
</comment>